<evidence type="ECO:0000313" key="2">
    <source>
        <dbReference type="Proteomes" id="UP001231649"/>
    </source>
</evidence>
<dbReference type="EMBL" id="CM056805">
    <property type="protein sequence ID" value="KAJ8706932.1"/>
    <property type="molecule type" value="Genomic_DNA"/>
</dbReference>
<proteinExistence type="predicted"/>
<comment type="caution">
    <text evidence="1">The sequence shown here is derived from an EMBL/GenBank/DDBJ whole genome shotgun (WGS) entry which is preliminary data.</text>
</comment>
<accession>A0ACC2Q335</accession>
<name>A0ACC2Q335_9NEOP</name>
<gene>
    <name evidence="1" type="ORF">PYW08_011066</name>
</gene>
<dbReference type="Proteomes" id="UP001231649">
    <property type="component" value="Chromosome 29"/>
</dbReference>
<reference evidence="1" key="1">
    <citation type="submission" date="2023-03" db="EMBL/GenBank/DDBJ databases">
        <title>Chromosome-level genomes of two armyworms, Mythimna separata and Mythimna loreyi, provide insights into the biosynthesis and reception of sex pheromones.</title>
        <authorList>
            <person name="Zhao H."/>
        </authorList>
    </citation>
    <scope>NUCLEOTIDE SEQUENCE</scope>
    <source>
        <strain evidence="1">BeijingLab</strain>
    </source>
</reference>
<evidence type="ECO:0000313" key="1">
    <source>
        <dbReference type="EMBL" id="KAJ8706932.1"/>
    </source>
</evidence>
<sequence>MCGARVVALFLGLVSSAQPFSWDVVVGRNQQLEFLYNGAKTQTVAIPSAQGYITSVTFDPVQHRVLFVDRRDSTASISSFDPSTGEIVHLFTIPFSNKFMRVVYDPVTKVLYWKDYSNVYSFSLNSKKTYGNLIFTLRDFCSDLAVDSCGGYIYWSTLREIGRARLDGSDVEVIINSPVYRRQSLEIDQKERIMYWTDKQNSYDEYTFIQSANLNGQNRRTVYVVRNTAYAFSLAVSKDFIYWQNLGEEGIRQLRKYESEYYGVTRLHTQSSEGCADCHLIATNYTLQELIQGTNSCDALQALMPKDSKSERAASVCRNYCFQGECSVSAEGHPTCSCMTGFSGERCEVSICKDYCFRGNCSVGADGQPFCSCEPGYSGERCEVNTCCREYCLAGGFCVLNEEDMPPTYQGRSSYDGGRCEEPANKDHGSDEATASACRQFCLNDGVCSLSEAGAPVCRCTADYAGERCDVPAFLAKWVLHAYNIVPPSEVDSTSASAVISTTELVWNEPDM</sequence>
<organism evidence="1 2">
    <name type="scientific">Mythimna loreyi</name>
    <dbReference type="NCBI Taxonomy" id="667449"/>
    <lineage>
        <taxon>Eukaryota</taxon>
        <taxon>Metazoa</taxon>
        <taxon>Ecdysozoa</taxon>
        <taxon>Arthropoda</taxon>
        <taxon>Hexapoda</taxon>
        <taxon>Insecta</taxon>
        <taxon>Pterygota</taxon>
        <taxon>Neoptera</taxon>
        <taxon>Endopterygota</taxon>
        <taxon>Lepidoptera</taxon>
        <taxon>Glossata</taxon>
        <taxon>Ditrysia</taxon>
        <taxon>Noctuoidea</taxon>
        <taxon>Noctuidae</taxon>
        <taxon>Noctuinae</taxon>
        <taxon>Hadenini</taxon>
        <taxon>Mythimna</taxon>
    </lineage>
</organism>
<keyword evidence="2" id="KW-1185">Reference proteome</keyword>
<protein>
    <submittedName>
        <fullName evidence="1">Uncharacterized protein</fullName>
    </submittedName>
</protein>